<keyword evidence="13" id="KW-0807">Transducer</keyword>
<feature type="region of interest" description="Disordered" evidence="14">
    <location>
        <begin position="853"/>
        <end position="896"/>
    </location>
</feature>
<dbReference type="FunFam" id="2.10.50.30:FF:000001">
    <property type="entry name" value="metabotropic glutamate receptor 1"/>
    <property type="match status" value="1"/>
</dbReference>
<keyword evidence="10" id="KW-1015">Disulfide bond</keyword>
<name>A0A315VW25_GAMAF</name>
<feature type="region of interest" description="Disordered" evidence="14">
    <location>
        <begin position="815"/>
        <end position="837"/>
    </location>
</feature>
<feature type="transmembrane region" description="Helical" evidence="15">
    <location>
        <begin position="578"/>
        <end position="597"/>
    </location>
</feature>
<reference evidence="17 18" key="1">
    <citation type="journal article" date="2018" name="G3 (Bethesda)">
        <title>A High-Quality Reference Genome for the Invasive Mosquitofish Gambusia affinis Using a Chicago Library.</title>
        <authorList>
            <person name="Hoffberg S.L."/>
            <person name="Troendle N.J."/>
            <person name="Glenn T.C."/>
            <person name="Mahmud O."/>
            <person name="Louha S."/>
            <person name="Chalopin D."/>
            <person name="Bennetzen J.L."/>
            <person name="Mauricio R."/>
        </authorList>
    </citation>
    <scope>NUCLEOTIDE SEQUENCE [LARGE SCALE GENOMIC DNA]</scope>
    <source>
        <strain evidence="17">NE01/NJP1002.9</strain>
        <tissue evidence="17">Muscle</tissue>
    </source>
</reference>
<dbReference type="FunFam" id="3.40.50.2300:FF:000219">
    <property type="entry name" value="Glutamate metabotropic receptor 5"/>
    <property type="match status" value="1"/>
</dbReference>
<feature type="region of interest" description="Disordered" evidence="14">
    <location>
        <begin position="652"/>
        <end position="750"/>
    </location>
</feature>
<dbReference type="SUPFAM" id="SSF53822">
    <property type="entry name" value="Periplasmic binding protein-like I"/>
    <property type="match status" value="1"/>
</dbReference>
<dbReference type="STRING" id="33528.ENSGAFP00000016882"/>
<feature type="compositionally biased region" description="Acidic residues" evidence="14">
    <location>
        <begin position="853"/>
        <end position="864"/>
    </location>
</feature>
<dbReference type="CDD" id="cd15449">
    <property type="entry name" value="7tmC_mGluR1"/>
    <property type="match status" value="1"/>
</dbReference>
<keyword evidence="12" id="KW-0325">Glycoprotein</keyword>
<dbReference type="InterPro" id="IPR050726">
    <property type="entry name" value="mGluR"/>
</dbReference>
<feature type="transmembrane region" description="Helical" evidence="15">
    <location>
        <begin position="470"/>
        <end position="493"/>
    </location>
</feature>
<evidence type="ECO:0000259" key="16">
    <source>
        <dbReference type="PROSITE" id="PS50259"/>
    </source>
</evidence>
<keyword evidence="6" id="KW-0732">Signal</keyword>
<dbReference type="GO" id="GO:0007206">
    <property type="term" value="P:phospholipase C-activating G protein-coupled glutamate receptor signaling pathway"/>
    <property type="evidence" value="ECO:0007669"/>
    <property type="project" value="UniProtKB-ARBA"/>
</dbReference>
<dbReference type="InterPro" id="IPR017978">
    <property type="entry name" value="GPCR_3_C"/>
</dbReference>
<evidence type="ECO:0000256" key="11">
    <source>
        <dbReference type="ARBA" id="ARBA00023170"/>
    </source>
</evidence>
<dbReference type="Pfam" id="PF01094">
    <property type="entry name" value="ANF_receptor"/>
    <property type="match status" value="1"/>
</dbReference>
<keyword evidence="7 15" id="KW-1133">Transmembrane helix</keyword>
<gene>
    <name evidence="17" type="ORF">CCH79_00000388</name>
</gene>
<feature type="compositionally biased region" description="Polar residues" evidence="14">
    <location>
        <begin position="690"/>
        <end position="717"/>
    </location>
</feature>
<dbReference type="PROSITE" id="PS00980">
    <property type="entry name" value="G_PROTEIN_RECEP_F3_2"/>
    <property type="match status" value="1"/>
</dbReference>
<evidence type="ECO:0000256" key="12">
    <source>
        <dbReference type="ARBA" id="ARBA00023180"/>
    </source>
</evidence>
<dbReference type="GO" id="GO:0004930">
    <property type="term" value="F:G protein-coupled receptor activity"/>
    <property type="evidence" value="ECO:0007669"/>
    <property type="project" value="UniProtKB-KW"/>
</dbReference>
<keyword evidence="4" id="KW-0597">Phosphoprotein</keyword>
<protein>
    <recommendedName>
        <fullName evidence="16">G-protein coupled receptors family 3 profile domain-containing protein</fullName>
    </recommendedName>
</protein>
<dbReference type="InterPro" id="IPR028082">
    <property type="entry name" value="Peripla_BP_I"/>
</dbReference>
<evidence type="ECO:0000256" key="7">
    <source>
        <dbReference type="ARBA" id="ARBA00022989"/>
    </source>
</evidence>
<dbReference type="InterPro" id="IPR001828">
    <property type="entry name" value="ANF_lig-bd_rcpt"/>
</dbReference>
<evidence type="ECO:0000256" key="1">
    <source>
        <dbReference type="ARBA" id="ARBA00004651"/>
    </source>
</evidence>
<keyword evidence="9 15" id="KW-0472">Membrane</keyword>
<keyword evidence="11" id="KW-0675">Receptor</keyword>
<evidence type="ECO:0000256" key="6">
    <source>
        <dbReference type="ARBA" id="ARBA00022729"/>
    </source>
</evidence>
<organism evidence="17 18">
    <name type="scientific">Gambusia affinis</name>
    <name type="common">Western mosquitofish</name>
    <name type="synonym">Heterandria affinis</name>
    <dbReference type="NCBI Taxonomy" id="33528"/>
    <lineage>
        <taxon>Eukaryota</taxon>
        <taxon>Metazoa</taxon>
        <taxon>Chordata</taxon>
        <taxon>Craniata</taxon>
        <taxon>Vertebrata</taxon>
        <taxon>Euteleostomi</taxon>
        <taxon>Actinopterygii</taxon>
        <taxon>Neopterygii</taxon>
        <taxon>Teleostei</taxon>
        <taxon>Neoteleostei</taxon>
        <taxon>Acanthomorphata</taxon>
        <taxon>Ovalentaria</taxon>
        <taxon>Atherinomorphae</taxon>
        <taxon>Cyprinodontiformes</taxon>
        <taxon>Poeciliidae</taxon>
        <taxon>Poeciliinae</taxon>
        <taxon>Gambusia</taxon>
    </lineage>
</organism>
<accession>A0A315VW25</accession>
<dbReference type="Gene3D" id="2.10.50.30">
    <property type="entry name" value="GPCR, family 3, nine cysteines domain"/>
    <property type="match status" value="1"/>
</dbReference>
<evidence type="ECO:0000256" key="10">
    <source>
        <dbReference type="ARBA" id="ARBA00023157"/>
    </source>
</evidence>
<dbReference type="EMBL" id="NHOQ01001000">
    <property type="protein sequence ID" value="PWA27535.1"/>
    <property type="molecule type" value="Genomic_DNA"/>
</dbReference>
<sequence length="924" mass="102829">MKSSFAISVVVFILTSYTVMIRTPQRQTKTLQQMGTSSSPNVFQGRSPELTLGRQRDTESQGAENSLAQTVRKKAALSGIVHLDGWADRYEVVEGYEEEAEGGITMKLQSEVVKSFDDYYLKLRLDKNTRNPWFAEFWQYRFQCRLPGHPQENKNYKKVCSGNEGLHENYVQDSKMGFVINAIYAMAHGLHDMHKELCPGQTGLCEAMDPIDGSKLLDYLLKTSFKGVSGEDIYFDENGDTPGRYDIMNLQNVGDDRFDYINVGSWHEGILSIDDYKLWMNNSEMVRSVCSDPCSKGQIKVIRKGEVSCCWICTTCKDNEYVQDEFTCKACELGWWPDEDLAGCQPLPLKYLDWADVESIVAVAFSCVGILITSFVTFIFIQYRDTPVVKSSSKELCYIILAGIFLGYICPFTLIARPTVASCYLQRLLVGLSSAMCYSALVTKTNRIARILAGSKKKICTRKPRFMSAWAQVIIAFMLISVQLTLEITLIILEPPEPIKSYPSIREVYLICNTSNVGMVAPLGYNGLLIMSCTYYAFKTRNVPANFNEAKYIAFTMYTTCIIWLAFVPIYFGSNYKIITTSFSVSLSVTVALGCMFTPKMYIIISKPERNVRSAFTTSDVVRMHVGDGKSAAHCGSTNFFNMFRRKKAISGNANSNGKSVSWSESGPRHPPRGGNVWHRLSVHVRKQEAGSNQTAVIRPLTNTPDPHSCEPSNGNHGTDPQPPQDTPGTKPPCNKAEEDDQGDAQRPLWTPTCSEQKQQGLEFDLDEPASNLPSDFIHPTHECLQGALLNTHSSHVPALKSCTSFEQIPANEPLSLIPSQFPSDPRLGEFEDEGSEDEELDLLHSYIYDAKEEGEGDEGEGEDLTPNKTILEDSLALSPPSPFRDSLCSGDSANGSPIIDSMLGSSVYTSNILQNFAHSSSTL</sequence>
<dbReference type="InterPro" id="IPR000337">
    <property type="entry name" value="GPCR_3"/>
</dbReference>
<dbReference type="PROSITE" id="PS00981">
    <property type="entry name" value="G_PROTEIN_RECEP_F3_3"/>
    <property type="match status" value="1"/>
</dbReference>
<dbReference type="InterPro" id="IPR011500">
    <property type="entry name" value="GPCR_3_9-Cys_dom"/>
</dbReference>
<dbReference type="InterPro" id="IPR038550">
    <property type="entry name" value="GPCR_3_9-Cys_sf"/>
</dbReference>
<feature type="transmembrane region" description="Helical" evidence="15">
    <location>
        <begin position="360"/>
        <end position="383"/>
    </location>
</feature>
<keyword evidence="3" id="KW-1003">Cell membrane</keyword>
<comment type="caution">
    <text evidence="17">The sequence shown here is derived from an EMBL/GenBank/DDBJ whole genome shotgun (WGS) entry which is preliminary data.</text>
</comment>
<dbReference type="Gene3D" id="3.40.50.2300">
    <property type="match status" value="2"/>
</dbReference>
<keyword evidence="18" id="KW-1185">Reference proteome</keyword>
<feature type="compositionally biased region" description="Polar residues" evidence="14">
    <location>
        <begin position="652"/>
        <end position="665"/>
    </location>
</feature>
<evidence type="ECO:0000256" key="9">
    <source>
        <dbReference type="ARBA" id="ARBA00023136"/>
    </source>
</evidence>
<feature type="transmembrane region" description="Helical" evidence="15">
    <location>
        <begin position="395"/>
        <end position="416"/>
    </location>
</feature>
<keyword evidence="8" id="KW-0297">G-protein coupled receptor</keyword>
<feature type="transmembrane region" description="Helical" evidence="15">
    <location>
        <begin position="550"/>
        <end position="572"/>
    </location>
</feature>
<dbReference type="AlphaFoldDB" id="A0A315VW25"/>
<dbReference type="Pfam" id="PF00003">
    <property type="entry name" value="7tm_3"/>
    <property type="match status" value="1"/>
</dbReference>
<dbReference type="InterPro" id="IPR000162">
    <property type="entry name" value="GPCR_3_mtglu_rcpt"/>
</dbReference>
<keyword evidence="5 15" id="KW-0812">Transmembrane</keyword>
<dbReference type="Pfam" id="PF10606">
    <property type="entry name" value="GluR_Homer-bdg"/>
    <property type="match status" value="1"/>
</dbReference>
<dbReference type="PRINTS" id="PR00248">
    <property type="entry name" value="GPCRMGR"/>
</dbReference>
<comment type="subcellular location">
    <subcellularLocation>
        <location evidence="1">Cell membrane</location>
        <topology evidence="1">Multi-pass membrane protein</topology>
    </subcellularLocation>
</comment>
<dbReference type="PRINTS" id="PR01051">
    <property type="entry name" value="MTABOTROPC1R"/>
</dbReference>
<dbReference type="GO" id="GO:0005886">
    <property type="term" value="C:plasma membrane"/>
    <property type="evidence" value="ECO:0007669"/>
    <property type="project" value="UniProtKB-SubCell"/>
</dbReference>
<evidence type="ECO:0000313" key="18">
    <source>
        <dbReference type="Proteomes" id="UP000250572"/>
    </source>
</evidence>
<dbReference type="InterPro" id="IPR017979">
    <property type="entry name" value="GPCR_3_CS"/>
</dbReference>
<dbReference type="PANTHER" id="PTHR24060">
    <property type="entry name" value="METABOTROPIC GLUTAMATE RECEPTOR"/>
    <property type="match status" value="1"/>
</dbReference>
<comment type="similarity">
    <text evidence="2">Belongs to the G-protein coupled receptor 3 family.</text>
</comment>
<dbReference type="SMART" id="SM01229">
    <property type="entry name" value="GluR_Homer-bdg"/>
    <property type="match status" value="1"/>
</dbReference>
<dbReference type="PRINTS" id="PR00593">
    <property type="entry name" value="MTABOTROPICR"/>
</dbReference>
<feature type="transmembrane region" description="Helical" evidence="15">
    <location>
        <begin position="519"/>
        <end position="538"/>
    </location>
</feature>
<proteinExistence type="inferred from homology"/>
<feature type="domain" description="G-protein coupled receptors family 3 profile" evidence="16">
    <location>
        <begin position="358"/>
        <end position="620"/>
    </location>
</feature>
<evidence type="ECO:0000256" key="15">
    <source>
        <dbReference type="SAM" id="Phobius"/>
    </source>
</evidence>
<dbReference type="InterPro" id="IPR001256">
    <property type="entry name" value="GPCR_3_mGluR1"/>
</dbReference>
<dbReference type="InterPro" id="IPR019588">
    <property type="entry name" value="Metabotropic_Glu_rcpt_Homer-bd"/>
</dbReference>
<evidence type="ECO:0000256" key="2">
    <source>
        <dbReference type="ARBA" id="ARBA00007242"/>
    </source>
</evidence>
<dbReference type="PROSITE" id="PS50259">
    <property type="entry name" value="G_PROTEIN_RECEP_F3_4"/>
    <property type="match status" value="1"/>
</dbReference>
<evidence type="ECO:0000256" key="3">
    <source>
        <dbReference type="ARBA" id="ARBA00022475"/>
    </source>
</evidence>
<evidence type="ECO:0000256" key="4">
    <source>
        <dbReference type="ARBA" id="ARBA00022553"/>
    </source>
</evidence>
<evidence type="ECO:0000256" key="8">
    <source>
        <dbReference type="ARBA" id="ARBA00023040"/>
    </source>
</evidence>
<evidence type="ECO:0000256" key="5">
    <source>
        <dbReference type="ARBA" id="ARBA00022692"/>
    </source>
</evidence>
<dbReference type="Pfam" id="PF07562">
    <property type="entry name" value="NCD3G"/>
    <property type="match status" value="1"/>
</dbReference>
<dbReference type="Proteomes" id="UP000250572">
    <property type="component" value="Unassembled WGS sequence"/>
</dbReference>
<evidence type="ECO:0000256" key="13">
    <source>
        <dbReference type="ARBA" id="ARBA00023224"/>
    </source>
</evidence>
<dbReference type="GO" id="GO:0008066">
    <property type="term" value="F:glutamate receptor activity"/>
    <property type="evidence" value="ECO:0007669"/>
    <property type="project" value="UniProtKB-ARBA"/>
</dbReference>
<evidence type="ECO:0000256" key="14">
    <source>
        <dbReference type="SAM" id="MobiDB-lite"/>
    </source>
</evidence>
<evidence type="ECO:0000313" key="17">
    <source>
        <dbReference type="EMBL" id="PWA27535.1"/>
    </source>
</evidence>